<comment type="caution">
    <text evidence="3">The sequence shown here is derived from an EMBL/GenBank/DDBJ whole genome shotgun (WGS) entry which is preliminary data.</text>
</comment>
<evidence type="ECO:0000313" key="4">
    <source>
        <dbReference type="Proteomes" id="UP000266305"/>
    </source>
</evidence>
<dbReference type="InterPro" id="IPR055247">
    <property type="entry name" value="InsJ-like_HTH"/>
</dbReference>
<organism evidence="3 4">
    <name type="scientific">Cereibacter sphaeroides</name>
    <name type="common">Rhodobacter sphaeroides</name>
    <dbReference type="NCBI Taxonomy" id="1063"/>
    <lineage>
        <taxon>Bacteria</taxon>
        <taxon>Pseudomonadati</taxon>
        <taxon>Pseudomonadota</taxon>
        <taxon>Alphaproteobacteria</taxon>
        <taxon>Rhodobacterales</taxon>
        <taxon>Paracoccaceae</taxon>
        <taxon>Cereibacter</taxon>
    </lineage>
</organism>
<proteinExistence type="predicted"/>
<dbReference type="RefSeq" id="WP_119001309.1">
    <property type="nucleotide sequence ID" value="NZ_QWGP01000037.1"/>
</dbReference>
<evidence type="ECO:0000313" key="3">
    <source>
        <dbReference type="EMBL" id="RHZ91195.1"/>
    </source>
</evidence>
<sequence length="199" mass="21344">MPEEPCPGSIDRLSVSEVADEYGVSRPTYYQAKQNFDAAGIAGLVPAKPGPRGPHKIDEDVLAFLQARLVPGEPVRARELALLIRRDLAIDIHPRTIERASKKKLDCDRHPAIGRVIHGDHGAVRTVAGRGPRRGGAAQGPQRPPALSASGHVGMGQSAEQPCRPLPGTAVSGGHPHPIRPRRAPCRRSRPRGHCHGHP</sequence>
<protein>
    <submittedName>
        <fullName evidence="3">Helix-turn-helix domain-containing protein</fullName>
    </submittedName>
</protein>
<feature type="domain" description="Insertion element IS150 protein InsJ-like helix-turn-helix" evidence="2">
    <location>
        <begin position="12"/>
        <end position="52"/>
    </location>
</feature>
<dbReference type="AlphaFoldDB" id="A0AAX1UFH7"/>
<feature type="compositionally biased region" description="Basic residues" evidence="1">
    <location>
        <begin position="177"/>
        <end position="199"/>
    </location>
</feature>
<dbReference type="Proteomes" id="UP000266305">
    <property type="component" value="Unassembled WGS sequence"/>
</dbReference>
<dbReference type="EMBL" id="QWGP01000037">
    <property type="protein sequence ID" value="RHZ91195.1"/>
    <property type="molecule type" value="Genomic_DNA"/>
</dbReference>
<evidence type="ECO:0000259" key="2">
    <source>
        <dbReference type="Pfam" id="PF13518"/>
    </source>
</evidence>
<dbReference type="Pfam" id="PF13518">
    <property type="entry name" value="HTH_28"/>
    <property type="match status" value="1"/>
</dbReference>
<evidence type="ECO:0000256" key="1">
    <source>
        <dbReference type="SAM" id="MobiDB-lite"/>
    </source>
</evidence>
<feature type="region of interest" description="Disordered" evidence="1">
    <location>
        <begin position="124"/>
        <end position="199"/>
    </location>
</feature>
<reference evidence="3 4" key="1">
    <citation type="submission" date="2018-08" db="EMBL/GenBank/DDBJ databases">
        <title>Draft genome sequence of Rhodobacter sphaeroides FY.</title>
        <authorList>
            <person name="Rayyan A."/>
            <person name="Meyer T.E."/>
            <person name="Kyndt J.A."/>
        </authorList>
    </citation>
    <scope>NUCLEOTIDE SEQUENCE [LARGE SCALE GENOMIC DNA]</scope>
    <source>
        <strain evidence="3 4">FY</strain>
    </source>
</reference>
<accession>A0AAX1UFH7</accession>
<dbReference type="InterPro" id="IPR009057">
    <property type="entry name" value="Homeodomain-like_sf"/>
</dbReference>
<dbReference type="SUPFAM" id="SSF46689">
    <property type="entry name" value="Homeodomain-like"/>
    <property type="match status" value="1"/>
</dbReference>
<gene>
    <name evidence="3" type="ORF">D1114_20785</name>
</gene>
<name>A0AAX1UFH7_CERSP</name>